<dbReference type="InterPro" id="IPR003439">
    <property type="entry name" value="ABC_transporter-like_ATP-bd"/>
</dbReference>
<dbReference type="PANTHER" id="PTHR43394">
    <property type="entry name" value="ATP-DEPENDENT PERMEASE MDL1, MITOCHONDRIAL"/>
    <property type="match status" value="1"/>
</dbReference>
<evidence type="ECO:0000256" key="5">
    <source>
        <dbReference type="ARBA" id="ARBA00022989"/>
    </source>
</evidence>
<dbReference type="PROSITE" id="PS50893">
    <property type="entry name" value="ABC_TRANSPORTER_2"/>
    <property type="match status" value="1"/>
</dbReference>
<dbReference type="Pfam" id="PF00664">
    <property type="entry name" value="ABC_membrane"/>
    <property type="match status" value="1"/>
</dbReference>
<feature type="transmembrane region" description="Helical" evidence="7">
    <location>
        <begin position="250"/>
        <end position="269"/>
    </location>
</feature>
<dbReference type="InterPro" id="IPR036640">
    <property type="entry name" value="ABC1_TM_sf"/>
</dbReference>
<evidence type="ECO:0000256" key="7">
    <source>
        <dbReference type="SAM" id="Phobius"/>
    </source>
</evidence>
<proteinExistence type="predicted"/>
<feature type="transmembrane region" description="Helical" evidence="7">
    <location>
        <begin position="167"/>
        <end position="185"/>
    </location>
</feature>
<keyword evidence="11" id="KW-1185">Reference proteome</keyword>
<evidence type="ECO:0000259" key="8">
    <source>
        <dbReference type="PROSITE" id="PS50893"/>
    </source>
</evidence>
<feature type="domain" description="ABC transmembrane type-1" evidence="9">
    <location>
        <begin position="29"/>
        <end position="308"/>
    </location>
</feature>
<evidence type="ECO:0000259" key="9">
    <source>
        <dbReference type="PROSITE" id="PS50929"/>
    </source>
</evidence>
<evidence type="ECO:0000256" key="6">
    <source>
        <dbReference type="ARBA" id="ARBA00023136"/>
    </source>
</evidence>
<accession>A0ABW2QAJ1</accession>
<feature type="transmembrane region" description="Helical" evidence="7">
    <location>
        <begin position="59"/>
        <end position="81"/>
    </location>
</feature>
<evidence type="ECO:0000256" key="1">
    <source>
        <dbReference type="ARBA" id="ARBA00004651"/>
    </source>
</evidence>
<sequence length="577" mass="62518">MQLPVADARTVRTRSFALLRQHSGKLTRVVALQALAAVGALAVPWLLGDLVDAVSSGTTAAFVNRLGIVLVAVVVVQALVIRFAHRDAMILGEEVFAQLREEFLGTVTHLPLSTVERAGTGDLLGRTTNDVDRVQWMLRFGVPRVLVLTATILLTLIAAVLASPMTAIAMVVGVPLLVLATRRYLKVATPAYLRNSEEYARLNGVLTESVEHAATVDALGLGRRRRVRTDEVAAQTWGTEVVTLKMRLSLFFWLGVAFTLPIAATLVWGAFLVDAGWTTIGAVTTVALYAMQVRPSVDELLFWVDELQVALASLSRIFGVGLVEPDRRPSGAEPQDEHVEARQVRYAYREGMDVLHDVDLDLTPGERLAVVGPSGAGKSTLGRMLAGIHPPTGGRVTVGEVPLVDLPEEDLRSHVALVTQEHHVFVGTLADNLRLADTDADEVRMRRALAAVDALEWVDRLENGLETEVGSGGYELSPAQAQQVALARLVLLDPHTLVLDEATSLLDPRAARHLERSLSAVLSGRTVVAIAHRLHTAHDADRVAVVEDGRIVELGPHEELVAAGKEYAALWQSWQQE</sequence>
<dbReference type="Gene3D" id="3.40.50.300">
    <property type="entry name" value="P-loop containing nucleotide triphosphate hydrolases"/>
    <property type="match status" value="1"/>
</dbReference>
<dbReference type="Proteomes" id="UP001596455">
    <property type="component" value="Unassembled WGS sequence"/>
</dbReference>
<dbReference type="InterPro" id="IPR039421">
    <property type="entry name" value="Type_1_exporter"/>
</dbReference>
<feature type="domain" description="ABC transporter" evidence="8">
    <location>
        <begin position="339"/>
        <end position="573"/>
    </location>
</feature>
<evidence type="ECO:0000313" key="11">
    <source>
        <dbReference type="Proteomes" id="UP001596455"/>
    </source>
</evidence>
<gene>
    <name evidence="10" type="ORF">ACFQQL_15405</name>
</gene>
<keyword evidence="3" id="KW-0547">Nucleotide-binding</keyword>
<dbReference type="SMART" id="SM00382">
    <property type="entry name" value="AAA"/>
    <property type="match status" value="1"/>
</dbReference>
<dbReference type="SUPFAM" id="SSF90123">
    <property type="entry name" value="ABC transporter transmembrane region"/>
    <property type="match status" value="1"/>
</dbReference>
<dbReference type="GO" id="GO:0005524">
    <property type="term" value="F:ATP binding"/>
    <property type="evidence" value="ECO:0007669"/>
    <property type="project" value="UniProtKB-KW"/>
</dbReference>
<reference evidence="11" key="1">
    <citation type="journal article" date="2019" name="Int. J. Syst. Evol. Microbiol.">
        <title>The Global Catalogue of Microorganisms (GCM) 10K type strain sequencing project: providing services to taxonomists for standard genome sequencing and annotation.</title>
        <authorList>
            <consortium name="The Broad Institute Genomics Platform"/>
            <consortium name="The Broad Institute Genome Sequencing Center for Infectious Disease"/>
            <person name="Wu L."/>
            <person name="Ma J."/>
        </authorList>
    </citation>
    <scope>NUCLEOTIDE SEQUENCE [LARGE SCALE GENOMIC DNA]</scope>
    <source>
        <strain evidence="11">JCM 1490</strain>
    </source>
</reference>
<dbReference type="InterPro" id="IPR003593">
    <property type="entry name" value="AAA+_ATPase"/>
</dbReference>
<evidence type="ECO:0000256" key="2">
    <source>
        <dbReference type="ARBA" id="ARBA00022692"/>
    </source>
</evidence>
<comment type="subcellular location">
    <subcellularLocation>
        <location evidence="1">Cell membrane</location>
        <topology evidence="1">Multi-pass membrane protein</topology>
    </subcellularLocation>
</comment>
<dbReference type="SUPFAM" id="SSF52540">
    <property type="entry name" value="P-loop containing nucleoside triphosphate hydrolases"/>
    <property type="match status" value="1"/>
</dbReference>
<dbReference type="PROSITE" id="PS50929">
    <property type="entry name" value="ABC_TM1F"/>
    <property type="match status" value="1"/>
</dbReference>
<dbReference type="Pfam" id="PF00005">
    <property type="entry name" value="ABC_tran"/>
    <property type="match status" value="1"/>
</dbReference>
<keyword evidence="6 7" id="KW-0472">Membrane</keyword>
<dbReference type="CDD" id="cd07346">
    <property type="entry name" value="ABC_6TM_exporters"/>
    <property type="match status" value="1"/>
</dbReference>
<keyword evidence="4 10" id="KW-0067">ATP-binding</keyword>
<keyword evidence="5 7" id="KW-1133">Transmembrane helix</keyword>
<organism evidence="10 11">
    <name type="scientific">Georgenia alba</name>
    <dbReference type="NCBI Taxonomy" id="2233858"/>
    <lineage>
        <taxon>Bacteria</taxon>
        <taxon>Bacillati</taxon>
        <taxon>Actinomycetota</taxon>
        <taxon>Actinomycetes</taxon>
        <taxon>Micrococcales</taxon>
        <taxon>Bogoriellaceae</taxon>
        <taxon>Georgenia</taxon>
    </lineage>
</organism>
<feature type="transmembrane region" description="Helical" evidence="7">
    <location>
        <begin position="29"/>
        <end position="47"/>
    </location>
</feature>
<dbReference type="PANTHER" id="PTHR43394:SF1">
    <property type="entry name" value="ATP-BINDING CASSETTE SUB-FAMILY B MEMBER 10, MITOCHONDRIAL"/>
    <property type="match status" value="1"/>
</dbReference>
<dbReference type="Gene3D" id="1.20.1560.10">
    <property type="entry name" value="ABC transporter type 1, transmembrane domain"/>
    <property type="match status" value="1"/>
</dbReference>
<name>A0ABW2QAJ1_9MICO</name>
<dbReference type="InterPro" id="IPR027417">
    <property type="entry name" value="P-loop_NTPase"/>
</dbReference>
<keyword evidence="2 7" id="KW-0812">Transmembrane</keyword>
<comment type="caution">
    <text evidence="10">The sequence shown here is derived from an EMBL/GenBank/DDBJ whole genome shotgun (WGS) entry which is preliminary data.</text>
</comment>
<dbReference type="EMBL" id="JBHTCQ010000003">
    <property type="protein sequence ID" value="MFC7406505.1"/>
    <property type="molecule type" value="Genomic_DNA"/>
</dbReference>
<evidence type="ECO:0000256" key="4">
    <source>
        <dbReference type="ARBA" id="ARBA00022840"/>
    </source>
</evidence>
<evidence type="ECO:0000256" key="3">
    <source>
        <dbReference type="ARBA" id="ARBA00022741"/>
    </source>
</evidence>
<protein>
    <submittedName>
        <fullName evidence="10">ABC transporter ATP-binding protein</fullName>
    </submittedName>
</protein>
<dbReference type="InterPro" id="IPR011527">
    <property type="entry name" value="ABC1_TM_dom"/>
</dbReference>
<evidence type="ECO:0000313" key="10">
    <source>
        <dbReference type="EMBL" id="MFC7406505.1"/>
    </source>
</evidence>
<feature type="transmembrane region" description="Helical" evidence="7">
    <location>
        <begin position="142"/>
        <end position="161"/>
    </location>
</feature>
<dbReference type="RefSeq" id="WP_382395960.1">
    <property type="nucleotide sequence ID" value="NZ_JBHTCQ010000003.1"/>
</dbReference>